<dbReference type="EMBL" id="CP119108">
    <property type="protein sequence ID" value="WEG08498.1"/>
    <property type="molecule type" value="Genomic_DNA"/>
</dbReference>
<keyword evidence="5 7" id="KW-1133">Transmembrane helix</keyword>
<keyword evidence="3" id="KW-1003">Cell membrane</keyword>
<feature type="transmembrane region" description="Helical" evidence="7">
    <location>
        <begin position="183"/>
        <end position="214"/>
    </location>
</feature>
<dbReference type="InterPro" id="IPR000515">
    <property type="entry name" value="MetI-like"/>
</dbReference>
<evidence type="ECO:0000256" key="6">
    <source>
        <dbReference type="ARBA" id="ARBA00023136"/>
    </source>
</evidence>
<gene>
    <name evidence="10" type="ORF">PU630_14815</name>
</gene>
<evidence type="ECO:0000256" key="1">
    <source>
        <dbReference type="ARBA" id="ARBA00004651"/>
    </source>
</evidence>
<sequence length="273" mass="28712">MTLSATLHRTGEARHADSERSKMSRVAAQIGVIAGAIILWEVIARSGVLPASLLPPFSEVAVALVSLLGQASFWGDVGATLGGAMLGLVTSAVIAIPIGLLAGLSPFVERSTRILVDIGRSFPSIALLPVIILFYGTTLPTKLIVIVLACSFPLIVQTIYGARGIEESIIETARSYRIRFRLYFLRVALPTATPSIMTGVRLATTVAVLVAVGAEVIGGLPGIGQGLAQAQLDGASATAFAYFVVAGTLGFVVTRLAELLEARFLRWRPSDND</sequence>
<organism evidence="10 11">
    <name type="scientific">Microbacterium horticulturae</name>
    <dbReference type="NCBI Taxonomy" id="3028316"/>
    <lineage>
        <taxon>Bacteria</taxon>
        <taxon>Bacillati</taxon>
        <taxon>Actinomycetota</taxon>
        <taxon>Actinomycetes</taxon>
        <taxon>Micrococcales</taxon>
        <taxon>Microbacteriaceae</taxon>
        <taxon>Microbacterium</taxon>
    </lineage>
</organism>
<reference evidence="10 11" key="1">
    <citation type="submission" date="2023-03" db="EMBL/GenBank/DDBJ databases">
        <title>Genome sequence of Microbacterium sp. KACC 23027.</title>
        <authorList>
            <person name="Kim S."/>
            <person name="Heo J."/>
            <person name="Kwon S.-W."/>
        </authorList>
    </citation>
    <scope>NUCLEOTIDE SEQUENCE [LARGE SCALE GENOMIC DNA]</scope>
    <source>
        <strain evidence="10 11">KACC 23027</strain>
    </source>
</reference>
<keyword evidence="4 7" id="KW-0812">Transmembrane</keyword>
<keyword evidence="2 7" id="KW-0813">Transport</keyword>
<evidence type="ECO:0000259" key="9">
    <source>
        <dbReference type="PROSITE" id="PS50928"/>
    </source>
</evidence>
<protein>
    <submittedName>
        <fullName evidence="10">ABC transporter permease</fullName>
    </submittedName>
</protein>
<dbReference type="CDD" id="cd06261">
    <property type="entry name" value="TM_PBP2"/>
    <property type="match status" value="1"/>
</dbReference>
<evidence type="ECO:0000313" key="10">
    <source>
        <dbReference type="EMBL" id="WEG08498.1"/>
    </source>
</evidence>
<dbReference type="PANTHER" id="PTHR30151">
    <property type="entry name" value="ALKANE SULFONATE ABC TRANSPORTER-RELATED, MEMBRANE SUBUNIT"/>
    <property type="match status" value="1"/>
</dbReference>
<feature type="domain" description="ABC transmembrane type-1" evidence="9">
    <location>
        <begin position="77"/>
        <end position="261"/>
    </location>
</feature>
<feature type="transmembrane region" description="Helical" evidence="7">
    <location>
        <begin position="234"/>
        <end position="257"/>
    </location>
</feature>
<dbReference type="Pfam" id="PF00528">
    <property type="entry name" value="BPD_transp_1"/>
    <property type="match status" value="1"/>
</dbReference>
<accession>A0ABY8BWD6</accession>
<comment type="similarity">
    <text evidence="7">Belongs to the binding-protein-dependent transport system permease family.</text>
</comment>
<feature type="transmembrane region" description="Helical" evidence="7">
    <location>
        <begin position="26"/>
        <end position="44"/>
    </location>
</feature>
<dbReference type="Gene3D" id="1.10.3720.10">
    <property type="entry name" value="MetI-like"/>
    <property type="match status" value="1"/>
</dbReference>
<dbReference type="SUPFAM" id="SSF161098">
    <property type="entry name" value="MetI-like"/>
    <property type="match status" value="1"/>
</dbReference>
<evidence type="ECO:0000256" key="7">
    <source>
        <dbReference type="RuleBase" id="RU363032"/>
    </source>
</evidence>
<feature type="region of interest" description="Disordered" evidence="8">
    <location>
        <begin position="1"/>
        <end position="20"/>
    </location>
</feature>
<dbReference type="PROSITE" id="PS50928">
    <property type="entry name" value="ABC_TM1"/>
    <property type="match status" value="1"/>
</dbReference>
<evidence type="ECO:0000256" key="8">
    <source>
        <dbReference type="SAM" id="MobiDB-lite"/>
    </source>
</evidence>
<dbReference type="RefSeq" id="WP_275277826.1">
    <property type="nucleotide sequence ID" value="NZ_CP119108.1"/>
</dbReference>
<name>A0ABY8BWD6_9MICO</name>
<comment type="subcellular location">
    <subcellularLocation>
        <location evidence="1 7">Cell membrane</location>
        <topology evidence="1 7">Multi-pass membrane protein</topology>
    </subcellularLocation>
</comment>
<proteinExistence type="inferred from homology"/>
<feature type="transmembrane region" description="Helical" evidence="7">
    <location>
        <begin position="143"/>
        <end position="162"/>
    </location>
</feature>
<evidence type="ECO:0000256" key="5">
    <source>
        <dbReference type="ARBA" id="ARBA00022989"/>
    </source>
</evidence>
<dbReference type="InterPro" id="IPR035906">
    <property type="entry name" value="MetI-like_sf"/>
</dbReference>
<dbReference type="PANTHER" id="PTHR30151:SF0">
    <property type="entry name" value="ABC TRANSPORTER PERMEASE PROTEIN MJ0413-RELATED"/>
    <property type="match status" value="1"/>
</dbReference>
<evidence type="ECO:0000256" key="2">
    <source>
        <dbReference type="ARBA" id="ARBA00022448"/>
    </source>
</evidence>
<keyword evidence="11" id="KW-1185">Reference proteome</keyword>
<evidence type="ECO:0000313" key="11">
    <source>
        <dbReference type="Proteomes" id="UP001214553"/>
    </source>
</evidence>
<keyword evidence="6 7" id="KW-0472">Membrane</keyword>
<feature type="compositionally biased region" description="Basic and acidic residues" evidence="8">
    <location>
        <begin position="9"/>
        <end position="20"/>
    </location>
</feature>
<evidence type="ECO:0000256" key="4">
    <source>
        <dbReference type="ARBA" id="ARBA00022692"/>
    </source>
</evidence>
<feature type="transmembrane region" description="Helical" evidence="7">
    <location>
        <begin position="81"/>
        <end position="102"/>
    </location>
</feature>
<evidence type="ECO:0000256" key="3">
    <source>
        <dbReference type="ARBA" id="ARBA00022475"/>
    </source>
</evidence>
<feature type="transmembrane region" description="Helical" evidence="7">
    <location>
        <begin position="114"/>
        <end position="137"/>
    </location>
</feature>
<dbReference type="Proteomes" id="UP001214553">
    <property type="component" value="Chromosome"/>
</dbReference>